<dbReference type="AlphaFoldDB" id="A0A7C3KFV0"/>
<sequence length="109" mass="11989">MRVWITCFVVLFGAAELFDWLQTFSMPLPIFILGGAFLAIASNYSKLTNLPFHPEHDELEASEPQTLSQSSAQPINSAVQRPTTQSLTSTAQSAESISFAIRKPFQPGD</sequence>
<feature type="compositionally biased region" description="Polar residues" evidence="1">
    <location>
        <begin position="63"/>
        <end position="82"/>
    </location>
</feature>
<keyword evidence="2" id="KW-1133">Transmembrane helix</keyword>
<name>A0A7C3KFV0_9CYAN</name>
<evidence type="ECO:0000256" key="1">
    <source>
        <dbReference type="SAM" id="MobiDB-lite"/>
    </source>
</evidence>
<gene>
    <name evidence="3" type="ORF">ENR64_16535</name>
</gene>
<proteinExistence type="predicted"/>
<evidence type="ECO:0000313" key="3">
    <source>
        <dbReference type="EMBL" id="HFM99330.1"/>
    </source>
</evidence>
<keyword evidence="2" id="KW-0812">Transmembrane</keyword>
<dbReference type="EMBL" id="DSRU01000237">
    <property type="protein sequence ID" value="HFM99330.1"/>
    <property type="molecule type" value="Genomic_DNA"/>
</dbReference>
<feature type="region of interest" description="Disordered" evidence="1">
    <location>
        <begin position="58"/>
        <end position="109"/>
    </location>
</feature>
<comment type="caution">
    <text evidence="3">The sequence shown here is derived from an EMBL/GenBank/DDBJ whole genome shotgun (WGS) entry which is preliminary data.</text>
</comment>
<accession>A0A7C3KFV0</accession>
<feature type="transmembrane region" description="Helical" evidence="2">
    <location>
        <begin position="27"/>
        <end position="44"/>
    </location>
</feature>
<protein>
    <submittedName>
        <fullName evidence="3">Uncharacterized protein</fullName>
    </submittedName>
</protein>
<evidence type="ECO:0000256" key="2">
    <source>
        <dbReference type="SAM" id="Phobius"/>
    </source>
</evidence>
<feature type="compositionally biased region" description="Low complexity" evidence="1">
    <location>
        <begin position="83"/>
        <end position="96"/>
    </location>
</feature>
<keyword evidence="2" id="KW-0472">Membrane</keyword>
<reference evidence="3" key="1">
    <citation type="journal article" date="2020" name="mSystems">
        <title>Genome- and Community-Level Interaction Insights into Carbon Utilization and Element Cycling Functions of Hydrothermarchaeota in Hydrothermal Sediment.</title>
        <authorList>
            <person name="Zhou Z."/>
            <person name="Liu Y."/>
            <person name="Xu W."/>
            <person name="Pan J."/>
            <person name="Luo Z.H."/>
            <person name="Li M."/>
        </authorList>
    </citation>
    <scope>NUCLEOTIDE SEQUENCE [LARGE SCALE GENOMIC DNA]</scope>
    <source>
        <strain evidence="3">SpSt-418</strain>
    </source>
</reference>
<organism evidence="3">
    <name type="scientific">Oscillatoriales cyanobacterium SpSt-418</name>
    <dbReference type="NCBI Taxonomy" id="2282169"/>
    <lineage>
        <taxon>Bacteria</taxon>
        <taxon>Bacillati</taxon>
        <taxon>Cyanobacteriota</taxon>
        <taxon>Cyanophyceae</taxon>
        <taxon>Oscillatoriophycideae</taxon>
        <taxon>Oscillatoriales</taxon>
    </lineage>
</organism>